<dbReference type="AlphaFoldDB" id="K9UN82"/>
<dbReference type="PANTHER" id="PTHR48111:SF40">
    <property type="entry name" value="PHOSPHATE REGULON TRANSCRIPTIONAL REGULATORY PROTEIN PHOB"/>
    <property type="match status" value="1"/>
</dbReference>
<evidence type="ECO:0000256" key="3">
    <source>
        <dbReference type="ARBA" id="ARBA00023125"/>
    </source>
</evidence>
<evidence type="ECO:0000256" key="2">
    <source>
        <dbReference type="ARBA" id="ARBA00023012"/>
    </source>
</evidence>
<dbReference type="Gene3D" id="6.10.250.690">
    <property type="match status" value="1"/>
</dbReference>
<evidence type="ECO:0000256" key="5">
    <source>
        <dbReference type="PROSITE-ProRule" id="PRU01091"/>
    </source>
</evidence>
<organism evidence="8 9">
    <name type="scientific">Chamaesiphon minutus (strain ATCC 27169 / PCC 6605)</name>
    <dbReference type="NCBI Taxonomy" id="1173020"/>
    <lineage>
        <taxon>Bacteria</taxon>
        <taxon>Bacillati</taxon>
        <taxon>Cyanobacteriota</taxon>
        <taxon>Cyanophyceae</taxon>
        <taxon>Gomontiellales</taxon>
        <taxon>Chamaesiphonaceae</taxon>
        <taxon>Chamaesiphon</taxon>
    </lineage>
</organism>
<evidence type="ECO:0000256" key="4">
    <source>
        <dbReference type="PROSITE-ProRule" id="PRU00169"/>
    </source>
</evidence>
<dbReference type="FunFam" id="1.10.10.10:FF:000018">
    <property type="entry name" value="DNA-binding response regulator ResD"/>
    <property type="match status" value="1"/>
</dbReference>
<name>K9UN82_CHAP6</name>
<keyword evidence="2" id="KW-0902">Two-component regulatory system</keyword>
<dbReference type="PANTHER" id="PTHR48111">
    <property type="entry name" value="REGULATOR OF RPOS"/>
    <property type="match status" value="1"/>
</dbReference>
<accession>K9UN82</accession>
<feature type="domain" description="OmpR/PhoB-type" evidence="7">
    <location>
        <begin position="222"/>
        <end position="320"/>
    </location>
</feature>
<dbReference type="InterPro" id="IPR001867">
    <property type="entry name" value="OmpR/PhoB-type_DNA-bd"/>
</dbReference>
<feature type="modified residue" description="4-aspartylphosphate" evidence="4">
    <location>
        <position position="146"/>
    </location>
</feature>
<dbReference type="HOGENOM" id="CLU_000445_30_4_3"/>
<dbReference type="Gene3D" id="1.10.10.10">
    <property type="entry name" value="Winged helix-like DNA-binding domain superfamily/Winged helix DNA-binding domain"/>
    <property type="match status" value="1"/>
</dbReference>
<protein>
    <submittedName>
        <fullName evidence="8">Response regulator with CheY-like receiver domain and winged-helix DNA-binding domain</fullName>
    </submittedName>
</protein>
<dbReference type="Gene3D" id="3.40.50.2300">
    <property type="match status" value="1"/>
</dbReference>
<proteinExistence type="predicted"/>
<dbReference type="eggNOG" id="COG0745">
    <property type="taxonomic scope" value="Bacteria"/>
</dbReference>
<keyword evidence="9" id="KW-1185">Reference proteome</keyword>
<dbReference type="PROSITE" id="PS51755">
    <property type="entry name" value="OMPR_PHOB"/>
    <property type="match status" value="1"/>
</dbReference>
<dbReference type="PATRIC" id="fig|1173020.3.peg.6162"/>
<evidence type="ECO:0000313" key="8">
    <source>
        <dbReference type="EMBL" id="AFY96255.1"/>
    </source>
</evidence>
<dbReference type="Pfam" id="PF00072">
    <property type="entry name" value="Response_reg"/>
    <property type="match status" value="1"/>
</dbReference>
<evidence type="ECO:0000259" key="6">
    <source>
        <dbReference type="PROSITE" id="PS50110"/>
    </source>
</evidence>
<dbReference type="SUPFAM" id="SSF52172">
    <property type="entry name" value="CheY-like"/>
    <property type="match status" value="1"/>
</dbReference>
<dbReference type="PROSITE" id="PS50110">
    <property type="entry name" value="RESPONSE_REGULATORY"/>
    <property type="match status" value="1"/>
</dbReference>
<keyword evidence="1 4" id="KW-0597">Phosphoprotein</keyword>
<dbReference type="GO" id="GO:0000976">
    <property type="term" value="F:transcription cis-regulatory region binding"/>
    <property type="evidence" value="ECO:0007669"/>
    <property type="project" value="TreeGrafter"/>
</dbReference>
<feature type="domain" description="Response regulatory" evidence="6">
    <location>
        <begin position="90"/>
        <end position="211"/>
    </location>
</feature>
<feature type="DNA-binding region" description="OmpR/PhoB-type" evidence="5">
    <location>
        <begin position="222"/>
        <end position="320"/>
    </location>
</feature>
<dbReference type="Proteomes" id="UP000010366">
    <property type="component" value="Chromosome"/>
</dbReference>
<reference evidence="8 9" key="1">
    <citation type="submission" date="2012-05" db="EMBL/GenBank/DDBJ databases">
        <title>Finished chromosome of genome of Chamaesiphon sp. PCC 6605.</title>
        <authorList>
            <consortium name="US DOE Joint Genome Institute"/>
            <person name="Gugger M."/>
            <person name="Coursin T."/>
            <person name="Rippka R."/>
            <person name="Tandeau De Marsac N."/>
            <person name="Huntemann M."/>
            <person name="Wei C.-L."/>
            <person name="Han J."/>
            <person name="Detter J.C."/>
            <person name="Han C."/>
            <person name="Tapia R."/>
            <person name="Chen A."/>
            <person name="Kyrpides N."/>
            <person name="Mavromatis K."/>
            <person name="Markowitz V."/>
            <person name="Szeto E."/>
            <person name="Ivanova N."/>
            <person name="Pagani I."/>
            <person name="Pati A."/>
            <person name="Goodwin L."/>
            <person name="Nordberg H.P."/>
            <person name="Cantor M.N."/>
            <person name="Hua S.X."/>
            <person name="Woyke T."/>
            <person name="Kerfeld C.A."/>
        </authorList>
    </citation>
    <scope>NUCLEOTIDE SEQUENCE [LARGE SCALE GENOMIC DNA]</scope>
    <source>
        <strain evidence="9">ATCC 27169 / PCC 6605</strain>
    </source>
</reference>
<evidence type="ECO:0000256" key="1">
    <source>
        <dbReference type="ARBA" id="ARBA00022553"/>
    </source>
</evidence>
<dbReference type="GO" id="GO:0005829">
    <property type="term" value="C:cytosol"/>
    <property type="evidence" value="ECO:0007669"/>
    <property type="project" value="TreeGrafter"/>
</dbReference>
<dbReference type="STRING" id="1173020.Cha6605_5368"/>
<dbReference type="KEGG" id="cmp:Cha6605_5368"/>
<dbReference type="EMBL" id="CP003600">
    <property type="protein sequence ID" value="AFY96255.1"/>
    <property type="molecule type" value="Genomic_DNA"/>
</dbReference>
<dbReference type="SUPFAM" id="SSF46894">
    <property type="entry name" value="C-terminal effector domain of the bipartite response regulators"/>
    <property type="match status" value="1"/>
</dbReference>
<dbReference type="InterPro" id="IPR016032">
    <property type="entry name" value="Sig_transdc_resp-reg_C-effctor"/>
</dbReference>
<gene>
    <name evidence="8" type="ORF">Cha6605_5368</name>
</gene>
<evidence type="ECO:0000313" key="9">
    <source>
        <dbReference type="Proteomes" id="UP000010366"/>
    </source>
</evidence>
<dbReference type="Pfam" id="PF00486">
    <property type="entry name" value="Trans_reg_C"/>
    <property type="match status" value="1"/>
</dbReference>
<keyword evidence="3 5" id="KW-0238">DNA-binding</keyword>
<dbReference type="InterPro" id="IPR036388">
    <property type="entry name" value="WH-like_DNA-bd_sf"/>
</dbReference>
<evidence type="ECO:0000259" key="7">
    <source>
        <dbReference type="PROSITE" id="PS51755"/>
    </source>
</evidence>
<dbReference type="InterPro" id="IPR039420">
    <property type="entry name" value="WalR-like"/>
</dbReference>
<dbReference type="SMART" id="SM00862">
    <property type="entry name" value="Trans_reg_C"/>
    <property type="match status" value="1"/>
</dbReference>
<dbReference type="InterPro" id="IPR001789">
    <property type="entry name" value="Sig_transdc_resp-reg_receiver"/>
</dbReference>
<dbReference type="SMART" id="SM00448">
    <property type="entry name" value="REC"/>
    <property type="match status" value="1"/>
</dbReference>
<dbReference type="GO" id="GO:0006355">
    <property type="term" value="P:regulation of DNA-templated transcription"/>
    <property type="evidence" value="ECO:0007669"/>
    <property type="project" value="InterPro"/>
</dbReference>
<dbReference type="CDD" id="cd00383">
    <property type="entry name" value="trans_reg_C"/>
    <property type="match status" value="1"/>
</dbReference>
<dbReference type="InterPro" id="IPR011006">
    <property type="entry name" value="CheY-like_superfamily"/>
</dbReference>
<dbReference type="GO" id="GO:0032993">
    <property type="term" value="C:protein-DNA complex"/>
    <property type="evidence" value="ECO:0007669"/>
    <property type="project" value="TreeGrafter"/>
</dbReference>
<sequence length="320" mass="36799">MRSVAIYLLLMFGNCYSLLRIENFHEALTLKRYYGRVALVWSRSNSQQKVIYPRFCKPIDCFLSSVPVIMLALNMSNHATVPQLGTVTNRILVVEDEESIRELLVLGLEEEGFEVVGVADGHTALAKCQASDPQSQDFPFDLIILDLMLPKVSGLDLCRFLRYQGNHVPILIVSAKITETDRVLGLEVGADDYISKPFSMRELIARCRALLRRHRLNVAADTPALQFQDITLYPDEYRVVVRGEGVNLSPREFRLLELFIQNPRRVWAREQLLDRVWGIDFIGDRKTVDVHIRWLREKLEIDPSQPQYITTVRGFGYRFG</sequence>
<dbReference type="GO" id="GO:0000156">
    <property type="term" value="F:phosphorelay response regulator activity"/>
    <property type="evidence" value="ECO:0007669"/>
    <property type="project" value="TreeGrafter"/>
</dbReference>